<gene>
    <name evidence="1" type="ORF">EZS28_055336</name>
</gene>
<dbReference type="EMBL" id="SNRW01047206">
    <property type="protein sequence ID" value="KAA6315938.1"/>
    <property type="molecule type" value="Genomic_DNA"/>
</dbReference>
<organism evidence="1 2">
    <name type="scientific">Streblomastix strix</name>
    <dbReference type="NCBI Taxonomy" id="222440"/>
    <lineage>
        <taxon>Eukaryota</taxon>
        <taxon>Metamonada</taxon>
        <taxon>Preaxostyla</taxon>
        <taxon>Oxymonadida</taxon>
        <taxon>Streblomastigidae</taxon>
        <taxon>Streblomastix</taxon>
    </lineage>
</organism>
<dbReference type="AlphaFoldDB" id="A0A5J4Q4H2"/>
<feature type="non-terminal residue" evidence="1">
    <location>
        <position position="1"/>
    </location>
</feature>
<sequence length="31" mass="3295">DMSNPELLNPTIGTSIEQGLVSSMVQASVIY</sequence>
<protein>
    <submittedName>
        <fullName evidence="1">Uncharacterized protein</fullName>
    </submittedName>
</protein>
<evidence type="ECO:0000313" key="1">
    <source>
        <dbReference type="EMBL" id="KAA6315938.1"/>
    </source>
</evidence>
<reference evidence="1 2" key="1">
    <citation type="submission" date="2019-03" db="EMBL/GenBank/DDBJ databases">
        <title>Single cell metagenomics reveals metabolic interactions within the superorganism composed of flagellate Streblomastix strix and complex community of Bacteroidetes bacteria on its surface.</title>
        <authorList>
            <person name="Treitli S.C."/>
            <person name="Kolisko M."/>
            <person name="Husnik F."/>
            <person name="Keeling P."/>
            <person name="Hampl V."/>
        </authorList>
    </citation>
    <scope>NUCLEOTIDE SEQUENCE [LARGE SCALE GENOMIC DNA]</scope>
    <source>
        <strain evidence="1">ST1C</strain>
    </source>
</reference>
<name>A0A5J4Q4H2_9EUKA</name>
<dbReference type="Proteomes" id="UP000324800">
    <property type="component" value="Unassembled WGS sequence"/>
</dbReference>
<accession>A0A5J4Q4H2</accession>
<comment type="caution">
    <text evidence="1">The sequence shown here is derived from an EMBL/GenBank/DDBJ whole genome shotgun (WGS) entry which is preliminary data.</text>
</comment>
<proteinExistence type="predicted"/>
<evidence type="ECO:0000313" key="2">
    <source>
        <dbReference type="Proteomes" id="UP000324800"/>
    </source>
</evidence>